<evidence type="ECO:0000256" key="11">
    <source>
        <dbReference type="ARBA" id="ARBA00022833"/>
    </source>
</evidence>
<evidence type="ECO:0000256" key="5">
    <source>
        <dbReference type="ARBA" id="ARBA00011245"/>
    </source>
</evidence>
<evidence type="ECO:0000259" key="13">
    <source>
        <dbReference type="SMART" id="SM00849"/>
    </source>
</evidence>
<dbReference type="OrthoDB" id="9769598at2"/>
<dbReference type="GO" id="GO:0046677">
    <property type="term" value="P:response to antibiotic"/>
    <property type="evidence" value="ECO:0007669"/>
    <property type="project" value="UniProtKB-KW"/>
</dbReference>
<evidence type="ECO:0000256" key="8">
    <source>
        <dbReference type="ARBA" id="ARBA00022729"/>
    </source>
</evidence>
<organism evidence="14 15">
    <name type="scientific">Daejeonella lutea</name>
    <dbReference type="NCBI Taxonomy" id="572036"/>
    <lineage>
        <taxon>Bacteria</taxon>
        <taxon>Pseudomonadati</taxon>
        <taxon>Bacteroidota</taxon>
        <taxon>Sphingobacteriia</taxon>
        <taxon>Sphingobacteriales</taxon>
        <taxon>Sphingobacteriaceae</taxon>
        <taxon>Daejeonella</taxon>
    </lineage>
</organism>
<dbReference type="SMART" id="SM00849">
    <property type="entry name" value="Lactamase_B"/>
    <property type="match status" value="1"/>
</dbReference>
<keyword evidence="8" id="KW-0732">Signal</keyword>
<proteinExistence type="inferred from homology"/>
<keyword evidence="7" id="KW-0479">Metal-binding</keyword>
<evidence type="ECO:0000256" key="10">
    <source>
        <dbReference type="ARBA" id="ARBA00022801"/>
    </source>
</evidence>
<evidence type="ECO:0000256" key="9">
    <source>
        <dbReference type="ARBA" id="ARBA00022764"/>
    </source>
</evidence>
<keyword evidence="11" id="KW-0862">Zinc</keyword>
<comment type="subunit">
    <text evidence="5">Monomer.</text>
</comment>
<keyword evidence="12" id="KW-0046">Antibiotic resistance</keyword>
<dbReference type="AlphaFoldDB" id="A0A1T5B7A0"/>
<dbReference type="GO" id="GO:0008800">
    <property type="term" value="F:beta-lactamase activity"/>
    <property type="evidence" value="ECO:0007669"/>
    <property type="project" value="UniProtKB-EC"/>
</dbReference>
<sequence length="257" mass="28539">MKRLLILSVVLAITVATSAGITITNHLRLRYYTADSILTVYKSDNLIIRKLSRNVYEHTSFLNTNTFGRVSCNGMIVSNKQEAVVFDTPSTNSDSEELLRFLINDLKLQVKAIVATHFHADCLGGLDSFHAMGVKSYANVKTIALAKSVNATIPQKSFKDHFSFKVGNKSVHVEFLGEGHTRDNVVAYFPDDKILFGGCLVKELNASKGNLADANVNAWPETIRKVYDKYPNTQIVIPGHGEIGGLELLDYTRKLFK</sequence>
<dbReference type="InterPro" id="IPR058199">
    <property type="entry name" value="BlaB//VIM/IMP-1"/>
</dbReference>
<dbReference type="STRING" id="572036.SAMN05661099_1390"/>
<dbReference type="SUPFAM" id="SSF56281">
    <property type="entry name" value="Metallo-hydrolase/oxidoreductase"/>
    <property type="match status" value="1"/>
</dbReference>
<keyword evidence="15" id="KW-1185">Reference proteome</keyword>
<comment type="similarity">
    <text evidence="4">Belongs to the metallo-beta-lactamase superfamily. Class-B beta-lactamase family.</text>
</comment>
<protein>
    <recommendedName>
        <fullName evidence="6">beta-lactamase</fullName>
        <ecNumber evidence="6">3.5.2.6</ecNumber>
    </recommendedName>
</protein>
<dbReference type="Gene3D" id="3.60.15.10">
    <property type="entry name" value="Ribonuclease Z/Hydroxyacylglutathione hydrolase-like"/>
    <property type="match status" value="1"/>
</dbReference>
<comment type="subcellular location">
    <subcellularLocation>
        <location evidence="3">Periplasm</location>
    </subcellularLocation>
</comment>
<gene>
    <name evidence="14" type="ORF">SAMN05661099_1390</name>
</gene>
<dbReference type="GO" id="GO:0042597">
    <property type="term" value="C:periplasmic space"/>
    <property type="evidence" value="ECO:0007669"/>
    <property type="project" value="UniProtKB-SubCell"/>
</dbReference>
<keyword evidence="9" id="KW-0574">Periplasm</keyword>
<dbReference type="InterPro" id="IPR001279">
    <property type="entry name" value="Metallo-B-lactamas"/>
</dbReference>
<dbReference type="NCBIfam" id="NF033088">
    <property type="entry name" value="bla_subclass_B1"/>
    <property type="match status" value="1"/>
</dbReference>
<evidence type="ECO:0000256" key="2">
    <source>
        <dbReference type="ARBA" id="ARBA00001947"/>
    </source>
</evidence>
<evidence type="ECO:0000256" key="6">
    <source>
        <dbReference type="ARBA" id="ARBA00012865"/>
    </source>
</evidence>
<dbReference type="EC" id="3.5.2.6" evidence="6"/>
<comment type="catalytic activity">
    <reaction evidence="1">
        <text>a beta-lactam + H2O = a substituted beta-amino acid</text>
        <dbReference type="Rhea" id="RHEA:20401"/>
        <dbReference type="ChEBI" id="CHEBI:15377"/>
        <dbReference type="ChEBI" id="CHEBI:35627"/>
        <dbReference type="ChEBI" id="CHEBI:140347"/>
        <dbReference type="EC" id="3.5.2.6"/>
    </reaction>
</comment>
<dbReference type="RefSeq" id="WP_079701872.1">
    <property type="nucleotide sequence ID" value="NZ_FUYR01000001.1"/>
</dbReference>
<keyword evidence="10" id="KW-0378">Hydrolase</keyword>
<evidence type="ECO:0000256" key="3">
    <source>
        <dbReference type="ARBA" id="ARBA00004418"/>
    </source>
</evidence>
<dbReference type="Proteomes" id="UP000189981">
    <property type="component" value="Unassembled WGS sequence"/>
</dbReference>
<evidence type="ECO:0000256" key="4">
    <source>
        <dbReference type="ARBA" id="ARBA00005250"/>
    </source>
</evidence>
<dbReference type="InterPro" id="IPR001018">
    <property type="entry name" value="Beta-lactamase_class-B_CS"/>
</dbReference>
<dbReference type="InterPro" id="IPR036866">
    <property type="entry name" value="RibonucZ/Hydroxyglut_hydro"/>
</dbReference>
<evidence type="ECO:0000256" key="12">
    <source>
        <dbReference type="ARBA" id="ARBA00023251"/>
    </source>
</evidence>
<accession>A0A1T5B7A0</accession>
<dbReference type="InterPro" id="IPR050855">
    <property type="entry name" value="NDM-1-like"/>
</dbReference>
<dbReference type="PROSITE" id="PS00744">
    <property type="entry name" value="BETA_LACTAMASE_B_2"/>
    <property type="match status" value="1"/>
</dbReference>
<dbReference type="GO" id="GO:0008270">
    <property type="term" value="F:zinc ion binding"/>
    <property type="evidence" value="ECO:0007669"/>
    <property type="project" value="InterPro"/>
</dbReference>
<evidence type="ECO:0000256" key="1">
    <source>
        <dbReference type="ARBA" id="ARBA00001526"/>
    </source>
</evidence>
<evidence type="ECO:0000313" key="14">
    <source>
        <dbReference type="EMBL" id="SKB43151.1"/>
    </source>
</evidence>
<evidence type="ECO:0000313" key="15">
    <source>
        <dbReference type="Proteomes" id="UP000189981"/>
    </source>
</evidence>
<reference evidence="15" key="1">
    <citation type="submission" date="2017-02" db="EMBL/GenBank/DDBJ databases">
        <authorList>
            <person name="Varghese N."/>
            <person name="Submissions S."/>
        </authorList>
    </citation>
    <scope>NUCLEOTIDE SEQUENCE [LARGE SCALE GENOMIC DNA]</scope>
    <source>
        <strain evidence="15">DSM 22385</strain>
    </source>
</reference>
<name>A0A1T5B7A0_9SPHI</name>
<dbReference type="EMBL" id="FUYR01000001">
    <property type="protein sequence ID" value="SKB43151.1"/>
    <property type="molecule type" value="Genomic_DNA"/>
</dbReference>
<comment type="cofactor">
    <cofactor evidence="2">
        <name>Zn(2+)</name>
        <dbReference type="ChEBI" id="CHEBI:29105"/>
    </cofactor>
</comment>
<dbReference type="Pfam" id="PF00753">
    <property type="entry name" value="Lactamase_B"/>
    <property type="match status" value="1"/>
</dbReference>
<dbReference type="GO" id="GO:0017001">
    <property type="term" value="P:antibiotic catabolic process"/>
    <property type="evidence" value="ECO:0007669"/>
    <property type="project" value="InterPro"/>
</dbReference>
<dbReference type="CDD" id="cd16302">
    <property type="entry name" value="CcrA-like_MBL-B1"/>
    <property type="match status" value="1"/>
</dbReference>
<feature type="domain" description="Metallo-beta-lactamase" evidence="13">
    <location>
        <begin position="71"/>
        <end position="240"/>
    </location>
</feature>
<dbReference type="PANTHER" id="PTHR42951:SF4">
    <property type="entry name" value="ACYL-COENZYME A THIOESTERASE MBLAC2"/>
    <property type="match status" value="1"/>
</dbReference>
<dbReference type="NCBIfam" id="NF012229">
    <property type="entry name" value="bla_class_B_core"/>
    <property type="match status" value="1"/>
</dbReference>
<evidence type="ECO:0000256" key="7">
    <source>
        <dbReference type="ARBA" id="ARBA00022723"/>
    </source>
</evidence>
<dbReference type="PANTHER" id="PTHR42951">
    <property type="entry name" value="METALLO-BETA-LACTAMASE DOMAIN-CONTAINING"/>
    <property type="match status" value="1"/>
</dbReference>